<sequence length="149" mass="16345">MLKLRFIIIFVLPGLYYAQASDVDSDSDTKKNTDNVRLTNIPDFIGNNEKKKELLSQLLRSCDSHGKTTSSISLPLARNEVAQVSLTGSSHAVNEYLVSFPNCTFVCTPKNGSSQQEQFILHMPEGTICNEKNNTCPSEGPCPVPPLPS</sequence>
<feature type="signal peptide" evidence="6">
    <location>
        <begin position="1"/>
        <end position="20"/>
    </location>
</feature>
<comment type="subcellular location">
    <subcellularLocation>
        <location evidence="1">Secreted</location>
    </subcellularLocation>
</comment>
<reference evidence="7" key="1">
    <citation type="submission" date="2012-12" db="EMBL/GenBank/DDBJ databases">
        <title>Identification and characterization of a phenylalanine ammonia-lyase gene family in Isatis indigotica Fort.</title>
        <authorList>
            <person name="Liu Q."/>
            <person name="Chen J."/>
            <person name="Zhou X."/>
            <person name="Di P."/>
            <person name="Xiao Y."/>
            <person name="Xuan H."/>
            <person name="Zhang L."/>
            <person name="Chen W."/>
        </authorList>
    </citation>
    <scope>NUCLEOTIDE SEQUENCE</scope>
    <source>
        <tissue evidence="7">Salivary gland</tissue>
    </source>
</reference>
<keyword evidence="4" id="KW-0325">Glycoprotein</keyword>
<accession>A0A0K8RI99</accession>
<name>A0A0K8RI99_IXORI</name>
<dbReference type="EMBL" id="GADI01003210">
    <property type="protein sequence ID" value="JAA70598.1"/>
    <property type="molecule type" value="mRNA"/>
</dbReference>
<dbReference type="Pfam" id="PF12115">
    <property type="entry name" value="Salp15"/>
    <property type="match status" value="1"/>
</dbReference>
<feature type="chain" id="PRO_5005518371" evidence="6">
    <location>
        <begin position="21"/>
        <end position="149"/>
    </location>
</feature>
<evidence type="ECO:0000313" key="7">
    <source>
        <dbReference type="EMBL" id="JAA70598.1"/>
    </source>
</evidence>
<keyword evidence="2" id="KW-0964">Secreted</keyword>
<dbReference type="GO" id="GO:0005576">
    <property type="term" value="C:extracellular region"/>
    <property type="evidence" value="ECO:0007669"/>
    <property type="project" value="UniProtKB-SubCell"/>
</dbReference>
<evidence type="ECO:0000256" key="2">
    <source>
        <dbReference type="ARBA" id="ARBA00022525"/>
    </source>
</evidence>
<evidence type="ECO:0000256" key="1">
    <source>
        <dbReference type="ARBA" id="ARBA00004613"/>
    </source>
</evidence>
<dbReference type="InterPro" id="IPR021971">
    <property type="entry name" value="Salp15"/>
</dbReference>
<dbReference type="AlphaFoldDB" id="A0A0K8RI99"/>
<comment type="similarity">
    <text evidence="5">Belongs to the salp15 family.</text>
</comment>
<organism evidence="7">
    <name type="scientific">Ixodes ricinus</name>
    <name type="common">Common tick</name>
    <name type="synonym">Acarus ricinus</name>
    <dbReference type="NCBI Taxonomy" id="34613"/>
    <lineage>
        <taxon>Eukaryota</taxon>
        <taxon>Metazoa</taxon>
        <taxon>Ecdysozoa</taxon>
        <taxon>Arthropoda</taxon>
        <taxon>Chelicerata</taxon>
        <taxon>Arachnida</taxon>
        <taxon>Acari</taxon>
        <taxon>Parasitiformes</taxon>
        <taxon>Ixodida</taxon>
        <taxon>Ixodoidea</taxon>
        <taxon>Ixodidae</taxon>
        <taxon>Ixodinae</taxon>
        <taxon>Ixodes</taxon>
    </lineage>
</organism>
<protein>
    <submittedName>
        <fullName evidence="7">Putative ixodes 8-cys protein</fullName>
    </submittedName>
</protein>
<evidence type="ECO:0000256" key="6">
    <source>
        <dbReference type="SAM" id="SignalP"/>
    </source>
</evidence>
<evidence type="ECO:0000256" key="3">
    <source>
        <dbReference type="ARBA" id="ARBA00022729"/>
    </source>
</evidence>
<evidence type="ECO:0000256" key="5">
    <source>
        <dbReference type="ARBA" id="ARBA00034321"/>
    </source>
</evidence>
<proteinExistence type="evidence at transcript level"/>
<evidence type="ECO:0000256" key="4">
    <source>
        <dbReference type="ARBA" id="ARBA00023180"/>
    </source>
</evidence>
<keyword evidence="3 6" id="KW-0732">Signal</keyword>